<evidence type="ECO:0000259" key="1">
    <source>
        <dbReference type="PROSITE" id="PS51658"/>
    </source>
</evidence>
<dbReference type="PANTHER" id="PTHR15160">
    <property type="entry name" value="VON HIPPEL-LINDAU PROTEIN"/>
    <property type="match status" value="1"/>
</dbReference>
<dbReference type="Pfam" id="PF02577">
    <property type="entry name" value="BFN_dom"/>
    <property type="match status" value="1"/>
</dbReference>
<dbReference type="GO" id="GO:0004518">
    <property type="term" value="F:nuclease activity"/>
    <property type="evidence" value="ECO:0007669"/>
    <property type="project" value="InterPro"/>
</dbReference>
<dbReference type="PROSITE" id="PS51658">
    <property type="entry name" value="BFN"/>
    <property type="match status" value="1"/>
</dbReference>
<dbReference type="InterPro" id="IPR003729">
    <property type="entry name" value="Bi_nuclease_dom"/>
</dbReference>
<gene>
    <name evidence="2" type="ORF">SAMN04488589_2196</name>
</gene>
<organism evidence="2 3">
    <name type="scientific">Methanolobus vulcani</name>
    <dbReference type="NCBI Taxonomy" id="38026"/>
    <lineage>
        <taxon>Archaea</taxon>
        <taxon>Methanobacteriati</taxon>
        <taxon>Methanobacteriota</taxon>
        <taxon>Stenosarchaea group</taxon>
        <taxon>Methanomicrobia</taxon>
        <taxon>Methanosarcinales</taxon>
        <taxon>Methanosarcinaceae</taxon>
        <taxon>Methanolobus</taxon>
    </lineage>
</organism>
<dbReference type="PANTHER" id="PTHR15160:SF1">
    <property type="entry name" value="VON HIPPEL-LINDAU DISEASE TUMOR SUPPRESSOR"/>
    <property type="match status" value="1"/>
</dbReference>
<reference evidence="2 3" key="1">
    <citation type="submission" date="2016-10" db="EMBL/GenBank/DDBJ databases">
        <authorList>
            <person name="Varghese N."/>
            <person name="Submissions S."/>
        </authorList>
    </citation>
    <scope>NUCLEOTIDE SEQUENCE [LARGE SCALE GENOMIC DNA]</scope>
    <source>
        <strain evidence="2 3">PL 12/M</strain>
    </source>
</reference>
<dbReference type="SUPFAM" id="SSF103256">
    <property type="entry name" value="Hypothetical protein TM0160"/>
    <property type="match status" value="1"/>
</dbReference>
<accession>A0A7Z7B0I2</accession>
<sequence>MLKGKAVVNNMDTGSDIKEVTVKGVYMINIFGRAVPAVMLEDKDGMIMPIHIGQSEALSISSVLKNETMPRPMTHDLIVSILSRLEAEVERILIDEKKDNIYYARMTLIKDGKSMEFDARPSDCIAIALRNNAPILISEDVFNEDAISKENFTGSKAITGFA</sequence>
<evidence type="ECO:0000313" key="3">
    <source>
        <dbReference type="Proteomes" id="UP000199259"/>
    </source>
</evidence>
<proteinExistence type="predicted"/>
<protein>
    <recommendedName>
        <fullName evidence="1">BFN domain-containing protein</fullName>
    </recommendedName>
</protein>
<dbReference type="Proteomes" id="UP000199259">
    <property type="component" value="Unassembled WGS sequence"/>
</dbReference>
<dbReference type="InterPro" id="IPR036104">
    <property type="entry name" value="BFN_sf"/>
</dbReference>
<feature type="domain" description="BFN" evidence="1">
    <location>
        <begin position="17"/>
        <end position="149"/>
    </location>
</feature>
<evidence type="ECO:0000313" key="2">
    <source>
        <dbReference type="EMBL" id="SDG11377.1"/>
    </source>
</evidence>
<dbReference type="EMBL" id="FNCA01000007">
    <property type="protein sequence ID" value="SDG11377.1"/>
    <property type="molecule type" value="Genomic_DNA"/>
</dbReference>
<dbReference type="AlphaFoldDB" id="A0A7Z7B0I2"/>
<keyword evidence="3" id="KW-1185">Reference proteome</keyword>
<dbReference type="Gene3D" id="3.10.690.10">
    <property type="entry name" value="Bifunctional nuclease domain"/>
    <property type="match status" value="1"/>
</dbReference>
<name>A0A7Z7B0I2_9EURY</name>
<comment type="caution">
    <text evidence="2">The sequence shown here is derived from an EMBL/GenBank/DDBJ whole genome shotgun (WGS) entry which is preliminary data.</text>
</comment>